<dbReference type="GO" id="GO:0009231">
    <property type="term" value="P:riboflavin biosynthetic process"/>
    <property type="evidence" value="ECO:0007669"/>
    <property type="project" value="UniProtKB-KW"/>
</dbReference>
<proteinExistence type="predicted"/>
<dbReference type="EMBL" id="JOMO01000043">
    <property type="protein sequence ID" value="OUI80050.1"/>
    <property type="molecule type" value="Genomic_DNA"/>
</dbReference>
<evidence type="ECO:0000313" key="15">
    <source>
        <dbReference type="Proteomes" id="UP000032670"/>
    </source>
</evidence>
<dbReference type="GO" id="GO:0004746">
    <property type="term" value="F:riboflavin synthase activity"/>
    <property type="evidence" value="ECO:0007669"/>
    <property type="project" value="UniProtKB-UniRule"/>
</dbReference>
<dbReference type="PANTHER" id="PTHR21098">
    <property type="entry name" value="RIBOFLAVIN SYNTHASE ALPHA CHAIN"/>
    <property type="match status" value="1"/>
</dbReference>
<evidence type="ECO:0000256" key="8">
    <source>
        <dbReference type="ARBA" id="ARBA00022737"/>
    </source>
</evidence>
<reference evidence="13 15" key="1">
    <citation type="submission" date="2012-11" db="EMBL/GenBank/DDBJ databases">
        <title>Whole genome sequence of Acetobacter orientalis 21F-2.</title>
        <authorList>
            <person name="Azuma Y."/>
            <person name="Higashiura N."/>
            <person name="Hirakawa H."/>
            <person name="Matsushita K."/>
        </authorList>
    </citation>
    <scope>NUCLEOTIDE SEQUENCE [LARGE SCALE GENOMIC DNA]</scope>
    <source>
        <strain evidence="13 15">21F-2</strain>
    </source>
</reference>
<evidence type="ECO:0000256" key="6">
    <source>
        <dbReference type="ARBA" id="ARBA00022619"/>
    </source>
</evidence>
<dbReference type="Pfam" id="PF00677">
    <property type="entry name" value="Lum_binding"/>
    <property type="match status" value="2"/>
</dbReference>
<keyword evidence="15" id="KW-1185">Reference proteome</keyword>
<dbReference type="RefSeq" id="WP_048840484.1">
    <property type="nucleotide sequence ID" value="NZ_BAMX01000009.1"/>
</dbReference>
<dbReference type="PIRSF" id="PIRSF000498">
    <property type="entry name" value="Riboflavin_syn_A"/>
    <property type="match status" value="1"/>
</dbReference>
<dbReference type="EMBL" id="BAMX01000009">
    <property type="protein sequence ID" value="GAN65433.1"/>
    <property type="molecule type" value="Genomic_DNA"/>
</dbReference>
<comment type="pathway">
    <text evidence="3">Cofactor biosynthesis; riboflavin biosynthesis; riboflavin from 2-hydroxy-3-oxobutyl phosphate and 5-amino-6-(D-ribitylamino)uracil: step 2/2.</text>
</comment>
<dbReference type="Proteomes" id="UP000032670">
    <property type="component" value="Unassembled WGS sequence"/>
</dbReference>
<dbReference type="Proteomes" id="UP000194639">
    <property type="component" value="Unassembled WGS sequence"/>
</dbReference>
<evidence type="ECO:0000256" key="9">
    <source>
        <dbReference type="NCBIfam" id="TIGR00187"/>
    </source>
</evidence>
<evidence type="ECO:0000313" key="12">
    <source>
        <dbReference type="EMBL" id="BBC79288.1"/>
    </source>
</evidence>
<dbReference type="FunFam" id="2.40.30.20:FF:000004">
    <property type="entry name" value="Riboflavin synthase, alpha subunit"/>
    <property type="match status" value="1"/>
</dbReference>
<organism evidence="14 16">
    <name type="scientific">Acetobacter orientalis</name>
    <dbReference type="NCBI Taxonomy" id="146474"/>
    <lineage>
        <taxon>Bacteria</taxon>
        <taxon>Pseudomonadati</taxon>
        <taxon>Pseudomonadota</taxon>
        <taxon>Alphaproteobacteria</taxon>
        <taxon>Acetobacterales</taxon>
        <taxon>Acetobacteraceae</taxon>
        <taxon>Acetobacter</taxon>
    </lineage>
</organism>
<evidence type="ECO:0000313" key="13">
    <source>
        <dbReference type="EMBL" id="GAN65433.1"/>
    </source>
</evidence>
<keyword evidence="6" id="KW-0686">Riboflavin biosynthesis</keyword>
<name>A0A251ZZE1_9PROT</name>
<keyword evidence="8" id="KW-0677">Repeat</keyword>
<evidence type="ECO:0000256" key="7">
    <source>
        <dbReference type="ARBA" id="ARBA00022679"/>
    </source>
</evidence>
<sequence length="200" mass="21084">MFSGIIESLGHVLTAQTGDKSLVIDVDTGLKDIAEGESIAVNGVCLTAVAPAATGHARFFISSETLERSTLGALVAGSRVNLERAVTPATRLSGHIVQGHVDGTAHYTACTPSGDARRVEFSVPESLRRYMVEKGSITLDGISLTLNEIGPVENSAFTIALMIIPHTWAHTTLGTLNVGDAVNVEVDVIAKYVEVLCQTK</sequence>
<dbReference type="EC" id="2.5.1.9" evidence="4 9"/>
<dbReference type="PROSITE" id="PS51177">
    <property type="entry name" value="LUMAZINE_BIND"/>
    <property type="match status" value="2"/>
</dbReference>
<dbReference type="GeneID" id="76203581"/>
<evidence type="ECO:0000259" key="11">
    <source>
        <dbReference type="PROSITE" id="PS51177"/>
    </source>
</evidence>
<evidence type="ECO:0000256" key="4">
    <source>
        <dbReference type="ARBA" id="ARBA00012827"/>
    </source>
</evidence>
<feature type="domain" description="Lumazine-binding" evidence="11">
    <location>
        <begin position="96"/>
        <end position="197"/>
    </location>
</feature>
<dbReference type="NCBIfam" id="NF006767">
    <property type="entry name" value="PRK09289.1"/>
    <property type="match status" value="1"/>
</dbReference>
<evidence type="ECO:0000256" key="10">
    <source>
        <dbReference type="PROSITE-ProRule" id="PRU00524"/>
    </source>
</evidence>
<gene>
    <name evidence="13" type="ORF">Abor_009_038</name>
    <name evidence="12" type="ORF">AcetOrient_orf01378</name>
    <name evidence="14" type="ORF">HK12_10090</name>
</gene>
<feature type="repeat" description="Lumazine-binding" evidence="10">
    <location>
        <begin position="1"/>
        <end position="95"/>
    </location>
</feature>
<comment type="catalytic activity">
    <reaction evidence="1">
        <text>2 6,7-dimethyl-8-(1-D-ribityl)lumazine + H(+) = 5-amino-6-(D-ribitylamino)uracil + riboflavin</text>
        <dbReference type="Rhea" id="RHEA:20772"/>
        <dbReference type="ChEBI" id="CHEBI:15378"/>
        <dbReference type="ChEBI" id="CHEBI:15934"/>
        <dbReference type="ChEBI" id="CHEBI:57986"/>
        <dbReference type="ChEBI" id="CHEBI:58201"/>
        <dbReference type="EC" id="2.5.1.9"/>
    </reaction>
</comment>
<dbReference type="NCBIfam" id="TIGR00187">
    <property type="entry name" value="ribE"/>
    <property type="match status" value="1"/>
</dbReference>
<dbReference type="Gene3D" id="2.40.30.20">
    <property type="match status" value="2"/>
</dbReference>
<dbReference type="Proteomes" id="UP000270034">
    <property type="component" value="Chromosome"/>
</dbReference>
<evidence type="ECO:0000313" key="17">
    <source>
        <dbReference type="Proteomes" id="UP000270034"/>
    </source>
</evidence>
<dbReference type="PANTHER" id="PTHR21098:SF12">
    <property type="entry name" value="RIBOFLAVIN SYNTHASE"/>
    <property type="match status" value="1"/>
</dbReference>
<feature type="repeat" description="Lumazine-binding" evidence="10">
    <location>
        <begin position="96"/>
        <end position="197"/>
    </location>
</feature>
<evidence type="ECO:0000256" key="2">
    <source>
        <dbReference type="ARBA" id="ARBA00002803"/>
    </source>
</evidence>
<feature type="domain" description="Lumazine-binding" evidence="11">
    <location>
        <begin position="1"/>
        <end position="95"/>
    </location>
</feature>
<evidence type="ECO:0000313" key="14">
    <source>
        <dbReference type="EMBL" id="OUI80050.1"/>
    </source>
</evidence>
<evidence type="ECO:0000313" key="16">
    <source>
        <dbReference type="Proteomes" id="UP000194639"/>
    </source>
</evidence>
<dbReference type="SUPFAM" id="SSF63380">
    <property type="entry name" value="Riboflavin synthase domain-like"/>
    <property type="match status" value="2"/>
</dbReference>
<dbReference type="InterPro" id="IPR017938">
    <property type="entry name" value="Riboflavin_synthase-like_b-brl"/>
</dbReference>
<evidence type="ECO:0000256" key="5">
    <source>
        <dbReference type="ARBA" id="ARBA00013950"/>
    </source>
</evidence>
<dbReference type="AlphaFoldDB" id="A0A251ZZE1"/>
<dbReference type="InterPro" id="IPR001783">
    <property type="entry name" value="Lumazine-bd"/>
</dbReference>
<dbReference type="InterPro" id="IPR023366">
    <property type="entry name" value="ATP_synth_asu-like_sf"/>
</dbReference>
<dbReference type="KEGG" id="aot:AcetOri_orf01378"/>
<reference evidence="12 17" key="3">
    <citation type="submission" date="2018-02" db="EMBL/GenBank/DDBJ databases">
        <title>Acetobacter orientalis genome.</title>
        <authorList>
            <person name="Nakashima N."/>
            <person name="Tamura T."/>
        </authorList>
    </citation>
    <scope>NUCLEOTIDE SEQUENCE [LARGE SCALE GENOMIC DNA]</scope>
    <source>
        <strain evidence="12 17">FAN1</strain>
    </source>
</reference>
<dbReference type="EMBL" id="AP018515">
    <property type="protein sequence ID" value="BBC79288.1"/>
    <property type="molecule type" value="Genomic_DNA"/>
</dbReference>
<dbReference type="STRING" id="1231341.Abor_009_038"/>
<evidence type="ECO:0000256" key="3">
    <source>
        <dbReference type="ARBA" id="ARBA00004887"/>
    </source>
</evidence>
<evidence type="ECO:0000256" key="1">
    <source>
        <dbReference type="ARBA" id="ARBA00000968"/>
    </source>
</evidence>
<keyword evidence="7" id="KW-0808">Transferase</keyword>
<dbReference type="CDD" id="cd00402">
    <property type="entry name" value="Riboflavin_synthase_like"/>
    <property type="match status" value="1"/>
</dbReference>
<accession>A0A0D6NIK0</accession>
<protein>
    <recommendedName>
        <fullName evidence="5 9">Riboflavin synthase</fullName>
        <ecNumber evidence="4 9">2.5.1.9</ecNumber>
    </recommendedName>
</protein>
<comment type="function">
    <text evidence="2">Catalyzes the dismutation of two molecules of 6,7-dimethyl-8-ribityllumazine, resulting in the formation of riboflavin and 5-amino-6-(D-ribitylamino)uracil.</text>
</comment>
<accession>A0A251ZZE1</accession>
<dbReference type="InterPro" id="IPR026017">
    <property type="entry name" value="Lumazine-bd_dom"/>
</dbReference>
<reference evidence="14 16" key="2">
    <citation type="submission" date="2014-06" db="EMBL/GenBank/DDBJ databases">
        <authorList>
            <person name="Ju J."/>
            <person name="Zhang J."/>
        </authorList>
    </citation>
    <scope>NUCLEOTIDE SEQUENCE [LARGE SCALE GENOMIC DNA]</scope>
    <source>
        <strain evidence="14">DmW_045</strain>
    </source>
</reference>